<dbReference type="STRING" id="33097.A0A150G8V3"/>
<protein>
    <submittedName>
        <fullName evidence="1">Uncharacterized protein</fullName>
    </submittedName>
</protein>
<name>A0A150G8V3_GONPE</name>
<accession>A0A150G8V3</accession>
<evidence type="ECO:0000313" key="1">
    <source>
        <dbReference type="EMBL" id="KXZ46286.1"/>
    </source>
</evidence>
<dbReference type="OrthoDB" id="27683at2759"/>
<reference evidence="2" key="1">
    <citation type="journal article" date="2016" name="Nat. Commun.">
        <title>The Gonium pectorale genome demonstrates co-option of cell cycle regulation during the evolution of multicellularity.</title>
        <authorList>
            <person name="Hanschen E.R."/>
            <person name="Marriage T.N."/>
            <person name="Ferris P.J."/>
            <person name="Hamaji T."/>
            <person name="Toyoda A."/>
            <person name="Fujiyama A."/>
            <person name="Neme R."/>
            <person name="Noguchi H."/>
            <person name="Minakuchi Y."/>
            <person name="Suzuki M."/>
            <person name="Kawai-Toyooka H."/>
            <person name="Smith D.R."/>
            <person name="Sparks H."/>
            <person name="Anderson J."/>
            <person name="Bakaric R."/>
            <person name="Luria V."/>
            <person name="Karger A."/>
            <person name="Kirschner M.W."/>
            <person name="Durand P.M."/>
            <person name="Michod R.E."/>
            <person name="Nozaki H."/>
            <person name="Olson B.J."/>
        </authorList>
    </citation>
    <scope>NUCLEOTIDE SEQUENCE [LARGE SCALE GENOMIC DNA]</scope>
    <source>
        <strain evidence="2">NIES-2863</strain>
    </source>
</reference>
<evidence type="ECO:0000313" key="2">
    <source>
        <dbReference type="Proteomes" id="UP000075714"/>
    </source>
</evidence>
<proteinExistence type="predicted"/>
<comment type="caution">
    <text evidence="1">The sequence shown here is derived from an EMBL/GenBank/DDBJ whole genome shotgun (WGS) entry which is preliminary data.</text>
</comment>
<dbReference type="Proteomes" id="UP000075714">
    <property type="component" value="Unassembled WGS sequence"/>
</dbReference>
<organism evidence="1 2">
    <name type="scientific">Gonium pectorale</name>
    <name type="common">Green alga</name>
    <dbReference type="NCBI Taxonomy" id="33097"/>
    <lineage>
        <taxon>Eukaryota</taxon>
        <taxon>Viridiplantae</taxon>
        <taxon>Chlorophyta</taxon>
        <taxon>core chlorophytes</taxon>
        <taxon>Chlorophyceae</taxon>
        <taxon>CS clade</taxon>
        <taxon>Chlamydomonadales</taxon>
        <taxon>Volvocaceae</taxon>
        <taxon>Gonium</taxon>
    </lineage>
</organism>
<dbReference type="AlphaFoldDB" id="A0A150G8V3"/>
<keyword evidence="2" id="KW-1185">Reference proteome</keyword>
<dbReference type="EMBL" id="LSYV01000046">
    <property type="protein sequence ID" value="KXZ46286.1"/>
    <property type="molecule type" value="Genomic_DNA"/>
</dbReference>
<sequence length="193" mass="20202">MRVGLRNAAADSDSLVEQLFMEAWAATARSPPPGARAKAAARKSAQEALRQLREGEGYAAEVGMQLTETASWLLAKGLVTAPPLREDEEGEAEGGGGAACSGPSGGAPLMWLNGITSRPAGAAAEDLLYKIMAEMQRLQEWVYFQKLTDGSAGGDAAAAILALAPGGLVERINPRLMGAKARNAQPYTSPVHW</sequence>
<gene>
    <name evidence="1" type="ORF">GPECTOR_45g156</name>
</gene>